<feature type="region of interest" description="Disordered" evidence="1">
    <location>
        <begin position="46"/>
        <end position="65"/>
    </location>
</feature>
<evidence type="ECO:0000313" key="2">
    <source>
        <dbReference type="EMBL" id="KAG6375207.1"/>
    </source>
</evidence>
<proteinExistence type="predicted"/>
<evidence type="ECO:0000313" key="3">
    <source>
        <dbReference type="Proteomes" id="UP000683000"/>
    </source>
</evidence>
<gene>
    <name evidence="2" type="ORF">JVT61DRAFT_3419</name>
</gene>
<accession>A0A8I2YNZ2</accession>
<protein>
    <submittedName>
        <fullName evidence="2">Uncharacterized protein</fullName>
    </submittedName>
</protein>
<keyword evidence="3" id="KW-1185">Reference proteome</keyword>
<dbReference type="AlphaFoldDB" id="A0A8I2YNZ2"/>
<organism evidence="2 3">
    <name type="scientific">Boletus reticuloceps</name>
    <dbReference type="NCBI Taxonomy" id="495285"/>
    <lineage>
        <taxon>Eukaryota</taxon>
        <taxon>Fungi</taxon>
        <taxon>Dikarya</taxon>
        <taxon>Basidiomycota</taxon>
        <taxon>Agaricomycotina</taxon>
        <taxon>Agaricomycetes</taxon>
        <taxon>Agaricomycetidae</taxon>
        <taxon>Boletales</taxon>
        <taxon>Boletineae</taxon>
        <taxon>Boletaceae</taxon>
        <taxon>Boletoideae</taxon>
        <taxon>Boletus</taxon>
    </lineage>
</organism>
<dbReference type="Proteomes" id="UP000683000">
    <property type="component" value="Unassembled WGS sequence"/>
</dbReference>
<comment type="caution">
    <text evidence="2">The sequence shown here is derived from an EMBL/GenBank/DDBJ whole genome shotgun (WGS) entry which is preliminary data.</text>
</comment>
<dbReference type="OrthoDB" id="10454739at2759"/>
<name>A0A8I2YNZ2_9AGAM</name>
<dbReference type="EMBL" id="JAGFBS010000015">
    <property type="protein sequence ID" value="KAG6375207.1"/>
    <property type="molecule type" value="Genomic_DNA"/>
</dbReference>
<reference evidence="2" key="1">
    <citation type="submission" date="2021-03" db="EMBL/GenBank/DDBJ databases">
        <title>Evolutionary innovations through gain and loss of genes in the ectomycorrhizal Boletales.</title>
        <authorList>
            <person name="Wu G."/>
            <person name="Miyauchi S."/>
            <person name="Morin E."/>
            <person name="Yang Z.-L."/>
            <person name="Xu J."/>
            <person name="Martin F.M."/>
        </authorList>
    </citation>
    <scope>NUCLEOTIDE SEQUENCE</scope>
    <source>
        <strain evidence="2">BR01</strain>
    </source>
</reference>
<sequence length="142" mass="15885">MAGEPSTDYRAVSTALLNVATSQCPSKPSQALRFKQLDGFRIHRERDGLQDSNRKGRHLKIQSDTSGSLRISKKSYTAPKVCERNQTFKSNPTMLVPSGFNPMVIPDTIDRLPDCVDLSILNDGPRPRLSSDYPLLSWVEHD</sequence>
<evidence type="ECO:0000256" key="1">
    <source>
        <dbReference type="SAM" id="MobiDB-lite"/>
    </source>
</evidence>